<evidence type="ECO:0000256" key="1">
    <source>
        <dbReference type="ARBA" id="ARBA00001968"/>
    </source>
</evidence>
<dbReference type="PANTHER" id="PTHR47810">
    <property type="entry name" value="DNA LIGASE"/>
    <property type="match status" value="1"/>
</dbReference>
<dbReference type="AlphaFoldDB" id="A0A370DQU7"/>
<evidence type="ECO:0000313" key="10">
    <source>
        <dbReference type="EMBL" id="RDH87455.1"/>
    </source>
</evidence>
<evidence type="ECO:0000256" key="3">
    <source>
        <dbReference type="ARBA" id="ARBA00022705"/>
    </source>
</evidence>
<reference evidence="10 11" key="1">
    <citation type="journal article" date="2018" name="ISME J.">
        <title>Endosymbiont genomes yield clues of tubeworm success.</title>
        <authorList>
            <person name="Li Y."/>
            <person name="Liles M.R."/>
            <person name="Halanych K.M."/>
        </authorList>
    </citation>
    <scope>NUCLEOTIDE SEQUENCE [LARGE SCALE GENOMIC DNA]</scope>
    <source>
        <strain evidence="10">A1462</strain>
    </source>
</reference>
<keyword evidence="2 10" id="KW-0436">Ligase</keyword>
<dbReference type="CDD" id="cd07896">
    <property type="entry name" value="Adenylation_kDNA_ligase_like"/>
    <property type="match status" value="1"/>
</dbReference>
<dbReference type="Proteomes" id="UP000254771">
    <property type="component" value="Unassembled WGS sequence"/>
</dbReference>
<evidence type="ECO:0000256" key="7">
    <source>
        <dbReference type="SAM" id="SignalP"/>
    </source>
</evidence>
<dbReference type="GO" id="GO:0006260">
    <property type="term" value="P:DNA replication"/>
    <property type="evidence" value="ECO:0007669"/>
    <property type="project" value="UniProtKB-KW"/>
</dbReference>
<comment type="catalytic activity">
    <reaction evidence="6">
        <text>ATP + (deoxyribonucleotide)n-3'-hydroxyl + 5'-phospho-(deoxyribonucleotide)m = (deoxyribonucleotide)n+m + AMP + diphosphate.</text>
        <dbReference type="EC" id="6.5.1.1"/>
    </reaction>
</comment>
<dbReference type="EMBL" id="QFXE01000005">
    <property type="protein sequence ID" value="RDH87455.1"/>
    <property type="molecule type" value="Genomic_DNA"/>
</dbReference>
<feature type="chain" id="PRO_5016671563" evidence="7">
    <location>
        <begin position="23"/>
        <end position="278"/>
    </location>
</feature>
<dbReference type="NCBIfam" id="NF006592">
    <property type="entry name" value="PRK09125.1"/>
    <property type="match status" value="1"/>
</dbReference>
<dbReference type="InterPro" id="IPR012310">
    <property type="entry name" value="DNA_ligase_ATP-dep_cent"/>
</dbReference>
<dbReference type="CDD" id="cd08041">
    <property type="entry name" value="OBF_kDNA_ligase_like"/>
    <property type="match status" value="1"/>
</dbReference>
<keyword evidence="4" id="KW-0227">DNA damage</keyword>
<dbReference type="Pfam" id="PF01068">
    <property type="entry name" value="DNA_ligase_A_M"/>
    <property type="match status" value="1"/>
</dbReference>
<gene>
    <name evidence="10" type="ORF">DIZ78_02460</name>
</gene>
<dbReference type="PROSITE" id="PS00333">
    <property type="entry name" value="DNA_LIGASE_A2"/>
    <property type="match status" value="1"/>
</dbReference>
<dbReference type="Gene3D" id="3.30.1490.70">
    <property type="match status" value="1"/>
</dbReference>
<proteinExistence type="predicted"/>
<evidence type="ECO:0000259" key="9">
    <source>
        <dbReference type="Pfam" id="PF14743"/>
    </source>
</evidence>
<feature type="domain" description="DNA ligase OB-like" evidence="9">
    <location>
        <begin position="210"/>
        <end position="275"/>
    </location>
</feature>
<keyword evidence="11" id="KW-1185">Reference proteome</keyword>
<feature type="domain" description="ATP-dependent DNA ligase family profile" evidence="8">
    <location>
        <begin position="40"/>
        <end position="196"/>
    </location>
</feature>
<comment type="caution">
    <text evidence="10">The sequence shown here is derived from an EMBL/GenBank/DDBJ whole genome shotgun (WGS) entry which is preliminary data.</text>
</comment>
<evidence type="ECO:0000256" key="4">
    <source>
        <dbReference type="ARBA" id="ARBA00022763"/>
    </source>
</evidence>
<dbReference type="InterPro" id="IPR050326">
    <property type="entry name" value="NAD_dep_DNA_ligaseB"/>
</dbReference>
<dbReference type="InterPro" id="IPR016059">
    <property type="entry name" value="DNA_ligase_ATP-dep_CS"/>
</dbReference>
<keyword evidence="3" id="KW-0235">DNA replication</keyword>
<dbReference type="GO" id="GO:0006281">
    <property type="term" value="P:DNA repair"/>
    <property type="evidence" value="ECO:0007669"/>
    <property type="project" value="UniProtKB-KW"/>
</dbReference>
<keyword evidence="7" id="KW-0732">Signal</keyword>
<dbReference type="Gene3D" id="2.40.50.140">
    <property type="entry name" value="Nucleic acid-binding proteins"/>
    <property type="match status" value="1"/>
</dbReference>
<name>A0A370DQU7_9GAMM</name>
<comment type="cofactor">
    <cofactor evidence="1">
        <name>a divalent metal cation</name>
        <dbReference type="ChEBI" id="CHEBI:60240"/>
    </cofactor>
</comment>
<dbReference type="Pfam" id="PF14743">
    <property type="entry name" value="DNA_ligase_OB_2"/>
    <property type="match status" value="1"/>
</dbReference>
<evidence type="ECO:0000313" key="11">
    <source>
        <dbReference type="Proteomes" id="UP000254771"/>
    </source>
</evidence>
<dbReference type="GO" id="GO:0003910">
    <property type="term" value="F:DNA ligase (ATP) activity"/>
    <property type="evidence" value="ECO:0007669"/>
    <property type="project" value="UniProtKB-EC"/>
</dbReference>
<dbReference type="Gene3D" id="3.30.470.30">
    <property type="entry name" value="DNA ligase/mRNA capping enzyme"/>
    <property type="match status" value="1"/>
</dbReference>
<evidence type="ECO:0000256" key="2">
    <source>
        <dbReference type="ARBA" id="ARBA00022598"/>
    </source>
</evidence>
<dbReference type="InterPro" id="IPR029319">
    <property type="entry name" value="DNA_ligase_OB"/>
</dbReference>
<dbReference type="InterPro" id="IPR012340">
    <property type="entry name" value="NA-bd_OB-fold"/>
</dbReference>
<feature type="signal peptide" evidence="7">
    <location>
        <begin position="1"/>
        <end position="22"/>
    </location>
</feature>
<sequence length="278" mass="31537">MKKTGTGLIFALFILPFLTASADAPNLLLLKNYRPGMEITGWYMSEKLDGVRAYWNGRQLISRQGNPFATPDWFTKDFPPFELDGELWIARGRFEEVASITSRDQPHDGWQRVTYNIFEVPNAPGNLGARLGRLQSYLKQYPVSRIHIIPQMHCSSDDHLQARLAEVEAVGGEGLVLRNPDIPYEFSRSPNALKVKRFDDREGRVVGYRPGKGKYTGKVGALWVELKDGRRFYIGTGLSDREREEPPSIGSTITFKHQGYTANGIPRFASFLRIRETL</sequence>
<dbReference type="SUPFAM" id="SSF50249">
    <property type="entry name" value="Nucleic acid-binding proteins"/>
    <property type="match status" value="1"/>
</dbReference>
<dbReference type="SUPFAM" id="SSF56091">
    <property type="entry name" value="DNA ligase/mRNA capping enzyme, catalytic domain"/>
    <property type="match status" value="1"/>
</dbReference>
<dbReference type="PANTHER" id="PTHR47810:SF1">
    <property type="entry name" value="DNA LIGASE B"/>
    <property type="match status" value="1"/>
</dbReference>
<protein>
    <submittedName>
        <fullName evidence="10">DNA ligase</fullName>
    </submittedName>
</protein>
<dbReference type="GO" id="GO:0005524">
    <property type="term" value="F:ATP binding"/>
    <property type="evidence" value="ECO:0007669"/>
    <property type="project" value="InterPro"/>
</dbReference>
<evidence type="ECO:0000256" key="6">
    <source>
        <dbReference type="ARBA" id="ARBA00034003"/>
    </source>
</evidence>
<dbReference type="GO" id="GO:0006310">
    <property type="term" value="P:DNA recombination"/>
    <property type="evidence" value="ECO:0007669"/>
    <property type="project" value="InterPro"/>
</dbReference>
<keyword evidence="5" id="KW-0234">DNA repair</keyword>
<evidence type="ECO:0000256" key="5">
    <source>
        <dbReference type="ARBA" id="ARBA00023204"/>
    </source>
</evidence>
<organism evidence="10 11">
    <name type="scientific">endosymbiont of Escarpia spicata</name>
    <dbReference type="NCBI Taxonomy" id="2200908"/>
    <lineage>
        <taxon>Bacteria</taxon>
        <taxon>Pseudomonadati</taxon>
        <taxon>Pseudomonadota</taxon>
        <taxon>Gammaproteobacteria</taxon>
        <taxon>sulfur-oxidizing symbionts</taxon>
    </lineage>
</organism>
<evidence type="ECO:0000259" key="8">
    <source>
        <dbReference type="Pfam" id="PF01068"/>
    </source>
</evidence>
<accession>A0A370DQU7</accession>